<reference evidence="2 3" key="1">
    <citation type="submission" date="2013-12" db="EMBL/GenBank/DDBJ databases">
        <title>Complete genome sequence of Rhizobium etli bv. mimosae IE4771.</title>
        <authorList>
            <person name="Bustos P."/>
            <person name="Santamaria R.I."/>
            <person name="Lozano L."/>
            <person name="Ormeno-Orrillo E."/>
            <person name="Rogel M.A."/>
            <person name="Romero D."/>
            <person name="Cevallos M.A."/>
            <person name="Martinez-Romero E."/>
            <person name="Gonzalez V."/>
        </authorList>
    </citation>
    <scope>NUCLEOTIDE SEQUENCE [LARGE SCALE GENOMIC DNA]</scope>
    <source>
        <strain evidence="2 3">IE4771</strain>
    </source>
</reference>
<evidence type="ECO:0000256" key="1">
    <source>
        <dbReference type="SAM" id="MobiDB-lite"/>
    </source>
</evidence>
<gene>
    <name evidence="2" type="ORF">IE4771_CH01136</name>
</gene>
<dbReference type="Proteomes" id="UP000027180">
    <property type="component" value="Chromosome"/>
</dbReference>
<feature type="region of interest" description="Disordered" evidence="1">
    <location>
        <begin position="91"/>
        <end position="112"/>
    </location>
</feature>
<dbReference type="InterPro" id="IPR010385">
    <property type="entry name" value="DUF982"/>
</dbReference>
<name>A0A060HXG3_RHIET</name>
<feature type="compositionally biased region" description="Polar residues" evidence="1">
    <location>
        <begin position="126"/>
        <end position="143"/>
    </location>
</feature>
<dbReference type="Gene3D" id="6.10.250.730">
    <property type="match status" value="1"/>
</dbReference>
<accession>A0A060HXG3</accession>
<evidence type="ECO:0000313" key="3">
    <source>
        <dbReference type="Proteomes" id="UP000027180"/>
    </source>
</evidence>
<evidence type="ECO:0000313" key="2">
    <source>
        <dbReference type="EMBL" id="AIC26287.1"/>
    </source>
</evidence>
<organism evidence="2 3">
    <name type="scientific">Rhizobium etli bv. mimosae str. IE4771</name>
    <dbReference type="NCBI Taxonomy" id="1432050"/>
    <lineage>
        <taxon>Bacteria</taxon>
        <taxon>Pseudomonadati</taxon>
        <taxon>Pseudomonadota</taxon>
        <taxon>Alphaproteobacteria</taxon>
        <taxon>Hyphomicrobiales</taxon>
        <taxon>Rhizobiaceae</taxon>
        <taxon>Rhizobium/Agrobacterium group</taxon>
        <taxon>Rhizobium</taxon>
    </lineage>
</organism>
<protein>
    <recommendedName>
        <fullName evidence="4">DUF982 domain-containing protein</fullName>
    </recommendedName>
</protein>
<dbReference type="KEGG" id="rei:IE4771_CH01136"/>
<evidence type="ECO:0008006" key="4">
    <source>
        <dbReference type="Google" id="ProtNLM"/>
    </source>
</evidence>
<feature type="region of interest" description="Disordered" evidence="1">
    <location>
        <begin position="126"/>
        <end position="153"/>
    </location>
</feature>
<dbReference type="AlphaFoldDB" id="A0A060HXG3"/>
<sequence>MCWNTSSAFTPVALALRGPATRKIVRTLGDAAHLLLNDWPSDDGEEYVAAVKACVDAITGKIAPERFREALLRAANEAGITVLAVVQQPPASVRRPSMSSQREVSPLPNSRSAVSLALPLRDHVAGSQSMSYDRQSSFASDTGSPAADTIVEP</sequence>
<dbReference type="Pfam" id="PF06169">
    <property type="entry name" value="DUF982"/>
    <property type="match status" value="1"/>
</dbReference>
<proteinExistence type="predicted"/>
<feature type="compositionally biased region" description="Polar residues" evidence="1">
    <location>
        <begin position="97"/>
        <end position="112"/>
    </location>
</feature>
<dbReference type="HOGENOM" id="CLU_1711774_0_0_5"/>
<dbReference type="EMBL" id="CP006986">
    <property type="protein sequence ID" value="AIC26287.1"/>
    <property type="molecule type" value="Genomic_DNA"/>
</dbReference>